<protein>
    <submittedName>
        <fullName evidence="2">Uncharacterized protein</fullName>
    </submittedName>
</protein>
<comment type="caution">
    <text evidence="2">The sequence shown here is derived from an EMBL/GenBank/DDBJ whole genome shotgun (WGS) entry which is preliminary data.</text>
</comment>
<gene>
    <name evidence="2" type="ORF">V1477_003340</name>
</gene>
<evidence type="ECO:0000256" key="1">
    <source>
        <dbReference type="SAM" id="Phobius"/>
    </source>
</evidence>
<accession>A0ABD2CUD8</accession>
<keyword evidence="1" id="KW-0812">Transmembrane</keyword>
<sequence>MIVRVYSYYRVIALRGIETSYTTDHSIDQFCKDAIAKIISFVVNITLTLYILCNRYSFNLCNTLEQDMLDVDKKFYVRKNRFIFIFLLSIIGSNMGISIQI</sequence>
<proteinExistence type="predicted"/>
<evidence type="ECO:0000313" key="2">
    <source>
        <dbReference type="EMBL" id="KAL2748697.1"/>
    </source>
</evidence>
<organism evidence="2 3">
    <name type="scientific">Vespula maculifrons</name>
    <name type="common">Eastern yellow jacket</name>
    <name type="synonym">Wasp</name>
    <dbReference type="NCBI Taxonomy" id="7453"/>
    <lineage>
        <taxon>Eukaryota</taxon>
        <taxon>Metazoa</taxon>
        <taxon>Ecdysozoa</taxon>
        <taxon>Arthropoda</taxon>
        <taxon>Hexapoda</taxon>
        <taxon>Insecta</taxon>
        <taxon>Pterygota</taxon>
        <taxon>Neoptera</taxon>
        <taxon>Endopterygota</taxon>
        <taxon>Hymenoptera</taxon>
        <taxon>Apocrita</taxon>
        <taxon>Aculeata</taxon>
        <taxon>Vespoidea</taxon>
        <taxon>Vespidae</taxon>
        <taxon>Vespinae</taxon>
        <taxon>Vespula</taxon>
    </lineage>
</organism>
<keyword evidence="1" id="KW-1133">Transmembrane helix</keyword>
<dbReference type="EMBL" id="JAYRBN010000031">
    <property type="protein sequence ID" value="KAL2748697.1"/>
    <property type="molecule type" value="Genomic_DNA"/>
</dbReference>
<dbReference type="AlphaFoldDB" id="A0ABD2CUD8"/>
<keyword evidence="1" id="KW-0472">Membrane</keyword>
<evidence type="ECO:0000313" key="3">
    <source>
        <dbReference type="Proteomes" id="UP001607303"/>
    </source>
</evidence>
<feature type="transmembrane region" description="Helical" evidence="1">
    <location>
        <begin position="82"/>
        <end position="99"/>
    </location>
</feature>
<reference evidence="2 3" key="1">
    <citation type="journal article" date="2024" name="Ann. Entomol. Soc. Am.">
        <title>Genomic analyses of the southern and eastern yellowjacket wasps (Hymenoptera: Vespidae) reveal evolutionary signatures of social life.</title>
        <authorList>
            <person name="Catto M.A."/>
            <person name="Caine P.B."/>
            <person name="Orr S.E."/>
            <person name="Hunt B.G."/>
            <person name="Goodisman M.A.D."/>
        </authorList>
    </citation>
    <scope>NUCLEOTIDE SEQUENCE [LARGE SCALE GENOMIC DNA]</scope>
    <source>
        <strain evidence="2">232</strain>
        <tissue evidence="2">Head and thorax</tissue>
    </source>
</reference>
<keyword evidence="3" id="KW-1185">Reference proteome</keyword>
<name>A0ABD2CUD8_VESMC</name>
<dbReference type="Proteomes" id="UP001607303">
    <property type="component" value="Unassembled WGS sequence"/>
</dbReference>